<sequence length="133" mass="15361">MIKFGFSVLYYMVKIREVNFKFYLLVFLCLLFGFSLFKSIAKVGEAQKRIEAAKTKVESLRQVQATLEAELKKVQSDAFLEKQLRDKLGLAKEGETVVVLPDKEALKGLVPPLPEEENILPKPIWQRWLDLFK</sequence>
<accession>A0A2M6YDW2</accession>
<dbReference type="InterPro" id="IPR007060">
    <property type="entry name" value="FtsL/DivIC"/>
</dbReference>
<keyword evidence="2" id="KW-0812">Transmembrane</keyword>
<evidence type="ECO:0008006" key="5">
    <source>
        <dbReference type="Google" id="ProtNLM"/>
    </source>
</evidence>
<protein>
    <recommendedName>
        <fullName evidence="5">Septum formation initiator</fullName>
    </recommendedName>
</protein>
<reference evidence="4" key="1">
    <citation type="submission" date="2017-09" db="EMBL/GenBank/DDBJ databases">
        <title>Depth-based differentiation of microbial function through sediment-hosted aquifers and enrichment of novel symbionts in the deep terrestrial subsurface.</title>
        <authorList>
            <person name="Probst A.J."/>
            <person name="Ladd B."/>
            <person name="Jarett J.K."/>
            <person name="Geller-Mcgrath D.E."/>
            <person name="Sieber C.M.K."/>
            <person name="Emerson J.B."/>
            <person name="Anantharaman K."/>
            <person name="Thomas B.C."/>
            <person name="Malmstrom R."/>
            <person name="Stieglmeier M."/>
            <person name="Klingl A."/>
            <person name="Woyke T."/>
            <person name="Ryan C.M."/>
            <person name="Banfield J.F."/>
        </authorList>
    </citation>
    <scope>NUCLEOTIDE SEQUENCE [LARGE SCALE GENOMIC DNA]</scope>
</reference>
<dbReference type="Pfam" id="PF04977">
    <property type="entry name" value="DivIC"/>
    <property type="match status" value="1"/>
</dbReference>
<comment type="caution">
    <text evidence="3">The sequence shown here is derived from an EMBL/GenBank/DDBJ whole genome shotgun (WGS) entry which is preliminary data.</text>
</comment>
<feature type="transmembrane region" description="Helical" evidence="2">
    <location>
        <begin position="20"/>
        <end position="41"/>
    </location>
</feature>
<dbReference type="Proteomes" id="UP000231669">
    <property type="component" value="Unassembled WGS sequence"/>
</dbReference>
<feature type="coiled-coil region" evidence="1">
    <location>
        <begin position="43"/>
        <end position="77"/>
    </location>
</feature>
<evidence type="ECO:0000256" key="2">
    <source>
        <dbReference type="SAM" id="Phobius"/>
    </source>
</evidence>
<keyword evidence="2" id="KW-0472">Membrane</keyword>
<evidence type="ECO:0000313" key="4">
    <source>
        <dbReference type="Proteomes" id="UP000231669"/>
    </source>
</evidence>
<dbReference type="EMBL" id="PEXE01000037">
    <property type="protein sequence ID" value="PIU28348.1"/>
    <property type="molecule type" value="Genomic_DNA"/>
</dbReference>
<keyword evidence="2" id="KW-1133">Transmembrane helix</keyword>
<gene>
    <name evidence="3" type="ORF">COT08_01525</name>
</gene>
<evidence type="ECO:0000313" key="3">
    <source>
        <dbReference type="EMBL" id="PIU28348.1"/>
    </source>
</evidence>
<evidence type="ECO:0000256" key="1">
    <source>
        <dbReference type="SAM" id="Coils"/>
    </source>
</evidence>
<name>A0A2M6YDW2_9BACT</name>
<dbReference type="AlphaFoldDB" id="A0A2M6YDW2"/>
<keyword evidence="1" id="KW-0175">Coiled coil</keyword>
<organism evidence="3 4">
    <name type="scientific">Candidatus Woesebacteria bacterium CG07_land_8_20_14_0_80_44_9</name>
    <dbReference type="NCBI Taxonomy" id="1975058"/>
    <lineage>
        <taxon>Bacteria</taxon>
        <taxon>Candidatus Woeseibacteriota</taxon>
    </lineage>
</organism>
<proteinExistence type="predicted"/>